<evidence type="ECO:0000313" key="1">
    <source>
        <dbReference type="EMBL" id="MDI1434059.1"/>
    </source>
</evidence>
<gene>
    <name evidence="1" type="ORF">QHF89_31460</name>
</gene>
<protein>
    <submittedName>
        <fullName evidence="1">Uncharacterized protein</fullName>
    </submittedName>
</protein>
<name>A0ABT6P0D8_9BACT</name>
<sequence length="165" mass="18345">MLFPTGTSFSLAEGTEITYKIVTTKYRTVAEVITAGKRPPATDVGGEMRTENEARRKLVVEKKLGSSKVKLRGQKSDAKGEPTGAYKHYADADAVAKNDEDVYKLIKERWQDLTITEVNTDSDTFKIPLNLVPKDNRSIVGDIIYADKDKKIVQEIVVFHVGPSQ</sequence>
<comment type="caution">
    <text evidence="1">The sequence shown here is derived from an EMBL/GenBank/DDBJ whole genome shotgun (WGS) entry which is preliminary data.</text>
</comment>
<dbReference type="Proteomes" id="UP001160301">
    <property type="component" value="Unassembled WGS sequence"/>
</dbReference>
<reference evidence="1 2" key="1">
    <citation type="submission" date="2023-04" db="EMBL/GenBank/DDBJ databases">
        <title>The genome sequence of Polyangium sorediatum DSM14670.</title>
        <authorList>
            <person name="Zhang X."/>
        </authorList>
    </citation>
    <scope>NUCLEOTIDE SEQUENCE [LARGE SCALE GENOMIC DNA]</scope>
    <source>
        <strain evidence="1 2">DSM 14670</strain>
    </source>
</reference>
<dbReference type="EMBL" id="JARZHI010000037">
    <property type="protein sequence ID" value="MDI1434059.1"/>
    <property type="molecule type" value="Genomic_DNA"/>
</dbReference>
<accession>A0ABT6P0D8</accession>
<evidence type="ECO:0000313" key="2">
    <source>
        <dbReference type="Proteomes" id="UP001160301"/>
    </source>
</evidence>
<proteinExistence type="predicted"/>
<organism evidence="1 2">
    <name type="scientific">Polyangium sorediatum</name>
    <dbReference type="NCBI Taxonomy" id="889274"/>
    <lineage>
        <taxon>Bacteria</taxon>
        <taxon>Pseudomonadati</taxon>
        <taxon>Myxococcota</taxon>
        <taxon>Polyangia</taxon>
        <taxon>Polyangiales</taxon>
        <taxon>Polyangiaceae</taxon>
        <taxon>Polyangium</taxon>
    </lineage>
</organism>
<dbReference type="RefSeq" id="WP_136968448.1">
    <property type="nucleotide sequence ID" value="NZ_JARZHI010000037.1"/>
</dbReference>
<keyword evidence="2" id="KW-1185">Reference proteome</keyword>